<organism evidence="2">
    <name type="scientific">marine metagenome</name>
    <dbReference type="NCBI Taxonomy" id="408172"/>
    <lineage>
        <taxon>unclassified sequences</taxon>
        <taxon>metagenomes</taxon>
        <taxon>ecological metagenomes</taxon>
    </lineage>
</organism>
<name>A0A382E8A7_9ZZZZ</name>
<dbReference type="Pfam" id="PF11220">
    <property type="entry name" value="DUF3015"/>
    <property type="match status" value="1"/>
</dbReference>
<gene>
    <name evidence="2" type="ORF">METZ01_LOCUS199077</name>
</gene>
<reference evidence="2" key="1">
    <citation type="submission" date="2018-05" db="EMBL/GenBank/DDBJ databases">
        <authorList>
            <person name="Lanie J.A."/>
            <person name="Ng W.-L."/>
            <person name="Kazmierczak K.M."/>
            <person name="Andrzejewski T.M."/>
            <person name="Davidsen T.M."/>
            <person name="Wayne K.J."/>
            <person name="Tettelin H."/>
            <person name="Glass J.I."/>
            <person name="Rusch D."/>
            <person name="Podicherti R."/>
            <person name="Tsui H.-C.T."/>
            <person name="Winkler M.E."/>
        </authorList>
    </citation>
    <scope>NUCLEOTIDE SEQUENCE</scope>
</reference>
<dbReference type="InterPro" id="IPR021383">
    <property type="entry name" value="DUF3015"/>
</dbReference>
<evidence type="ECO:0000313" key="2">
    <source>
        <dbReference type="EMBL" id="SVB46223.1"/>
    </source>
</evidence>
<sequence>MFTGEAYARHKCPKVPSPPGMLGLTTSPLSLPSGTFMAAARSLNTSGCDRGHPSSGFYRPSKAEVERFIRENHQIVLEESVRGRGPHLEALASMSGCSEGTVQFATELHRRHEELFLTPSTTKDASPENPSATIITNRIFELKNASPELIPLCFSG</sequence>
<dbReference type="EMBL" id="UINC01042927">
    <property type="protein sequence ID" value="SVB46223.1"/>
    <property type="molecule type" value="Genomic_DNA"/>
</dbReference>
<proteinExistence type="predicted"/>
<protein>
    <submittedName>
        <fullName evidence="2">Uncharacterized protein</fullName>
    </submittedName>
</protein>
<evidence type="ECO:0000256" key="1">
    <source>
        <dbReference type="SAM" id="MobiDB-lite"/>
    </source>
</evidence>
<accession>A0A382E8A7</accession>
<dbReference type="AlphaFoldDB" id="A0A382E8A7"/>
<feature type="region of interest" description="Disordered" evidence="1">
    <location>
        <begin position="1"/>
        <end position="21"/>
    </location>
</feature>